<evidence type="ECO:0000256" key="5">
    <source>
        <dbReference type="ARBA" id="ARBA00022553"/>
    </source>
</evidence>
<dbReference type="SUPFAM" id="SSF55781">
    <property type="entry name" value="GAF domain-like"/>
    <property type="match status" value="1"/>
</dbReference>
<dbReference type="InterPro" id="IPR036097">
    <property type="entry name" value="HisK_dim/P_sf"/>
</dbReference>
<reference evidence="15" key="1">
    <citation type="submission" date="2023-07" db="EMBL/GenBank/DDBJ databases">
        <title>Sequencing the genomes of 1000 actinobacteria strains.</title>
        <authorList>
            <person name="Klenk H.-P."/>
        </authorList>
    </citation>
    <scope>NUCLEOTIDE SEQUENCE</scope>
    <source>
        <strain evidence="15">DSM 44707</strain>
    </source>
</reference>
<gene>
    <name evidence="15" type="ORF">J2S41_000580</name>
</gene>
<dbReference type="FunFam" id="1.10.287.130:FF:000001">
    <property type="entry name" value="Two-component sensor histidine kinase"/>
    <property type="match status" value="1"/>
</dbReference>
<dbReference type="FunFam" id="3.30.565.10:FF:000006">
    <property type="entry name" value="Sensor histidine kinase WalK"/>
    <property type="match status" value="1"/>
</dbReference>
<feature type="domain" description="HAMP" evidence="14">
    <location>
        <begin position="213"/>
        <end position="265"/>
    </location>
</feature>
<dbReference type="InterPro" id="IPR036890">
    <property type="entry name" value="HATPase_C_sf"/>
</dbReference>
<evidence type="ECO:0000259" key="14">
    <source>
        <dbReference type="PROSITE" id="PS50885"/>
    </source>
</evidence>
<comment type="subcellular location">
    <subcellularLocation>
        <location evidence="3">Cell membrane</location>
    </subcellularLocation>
</comment>
<dbReference type="InterPro" id="IPR007891">
    <property type="entry name" value="CHASE3"/>
</dbReference>
<evidence type="ECO:0000256" key="4">
    <source>
        <dbReference type="ARBA" id="ARBA00012438"/>
    </source>
</evidence>
<dbReference type="InterPro" id="IPR005467">
    <property type="entry name" value="His_kinase_dom"/>
</dbReference>
<keyword evidence="8 15" id="KW-0418">Kinase</keyword>
<dbReference type="PRINTS" id="PR00344">
    <property type="entry name" value="BCTRLSENSOR"/>
</dbReference>
<evidence type="ECO:0000259" key="13">
    <source>
        <dbReference type="PROSITE" id="PS50109"/>
    </source>
</evidence>
<dbReference type="PROSITE" id="PS50885">
    <property type="entry name" value="HAMP"/>
    <property type="match status" value="1"/>
</dbReference>
<evidence type="ECO:0000256" key="3">
    <source>
        <dbReference type="ARBA" id="ARBA00004236"/>
    </source>
</evidence>
<dbReference type="EMBL" id="JAVDYB010000001">
    <property type="protein sequence ID" value="MDR7273802.1"/>
    <property type="molecule type" value="Genomic_DNA"/>
</dbReference>
<dbReference type="InterPro" id="IPR003660">
    <property type="entry name" value="HAMP_dom"/>
</dbReference>
<evidence type="ECO:0000256" key="2">
    <source>
        <dbReference type="ARBA" id="ARBA00001968"/>
    </source>
</evidence>
<dbReference type="GO" id="GO:0005509">
    <property type="term" value="F:calcium ion binding"/>
    <property type="evidence" value="ECO:0007669"/>
    <property type="project" value="UniProtKB-ARBA"/>
</dbReference>
<evidence type="ECO:0000256" key="1">
    <source>
        <dbReference type="ARBA" id="ARBA00000085"/>
    </source>
</evidence>
<dbReference type="CDD" id="cd00082">
    <property type="entry name" value="HisKA"/>
    <property type="match status" value="1"/>
</dbReference>
<dbReference type="GO" id="GO:0000155">
    <property type="term" value="F:phosphorelay sensor kinase activity"/>
    <property type="evidence" value="ECO:0007669"/>
    <property type="project" value="InterPro"/>
</dbReference>
<dbReference type="GO" id="GO:0005886">
    <property type="term" value="C:plasma membrane"/>
    <property type="evidence" value="ECO:0007669"/>
    <property type="project" value="UniProtKB-SubCell"/>
</dbReference>
<keyword evidence="16" id="KW-1185">Reference proteome</keyword>
<dbReference type="InterPro" id="IPR003594">
    <property type="entry name" value="HATPase_dom"/>
</dbReference>
<dbReference type="SMART" id="SM00388">
    <property type="entry name" value="HisKA"/>
    <property type="match status" value="1"/>
</dbReference>
<evidence type="ECO:0000256" key="10">
    <source>
        <dbReference type="ARBA" id="ARBA00023012"/>
    </source>
</evidence>
<dbReference type="RefSeq" id="WP_310362696.1">
    <property type="nucleotide sequence ID" value="NZ_JAVDYB010000001.1"/>
</dbReference>
<dbReference type="Pfam" id="PF05227">
    <property type="entry name" value="CHASE3"/>
    <property type="match status" value="1"/>
</dbReference>
<dbReference type="InterPro" id="IPR003661">
    <property type="entry name" value="HisK_dim/P_dom"/>
</dbReference>
<proteinExistence type="predicted"/>
<dbReference type="PANTHER" id="PTHR43711">
    <property type="entry name" value="TWO-COMPONENT HISTIDINE KINASE"/>
    <property type="match status" value="1"/>
</dbReference>
<dbReference type="PROSITE" id="PS50109">
    <property type="entry name" value="HIS_KIN"/>
    <property type="match status" value="1"/>
</dbReference>
<evidence type="ECO:0000256" key="12">
    <source>
        <dbReference type="SAM" id="Phobius"/>
    </source>
</evidence>
<keyword evidence="7 12" id="KW-0812">Transmembrane</keyword>
<dbReference type="Gene3D" id="1.10.287.130">
    <property type="match status" value="1"/>
</dbReference>
<name>A0AAE3YIZ7_9ACTN</name>
<dbReference type="SMART" id="SM00387">
    <property type="entry name" value="HATPase_c"/>
    <property type="match status" value="1"/>
</dbReference>
<evidence type="ECO:0000313" key="15">
    <source>
        <dbReference type="EMBL" id="MDR7273802.1"/>
    </source>
</evidence>
<dbReference type="AlphaFoldDB" id="A0AAE3YIZ7"/>
<evidence type="ECO:0000313" key="16">
    <source>
        <dbReference type="Proteomes" id="UP001183643"/>
    </source>
</evidence>
<comment type="caution">
    <text evidence="15">The sequence shown here is derived from an EMBL/GenBank/DDBJ whole genome shotgun (WGS) entry which is preliminary data.</text>
</comment>
<feature type="transmembrane region" description="Helical" evidence="12">
    <location>
        <begin position="14"/>
        <end position="35"/>
    </location>
</feature>
<dbReference type="SUPFAM" id="SSF47384">
    <property type="entry name" value="Homodimeric domain of signal transducing histidine kinase"/>
    <property type="match status" value="1"/>
</dbReference>
<dbReference type="SUPFAM" id="SSF55874">
    <property type="entry name" value="ATPase domain of HSP90 chaperone/DNA topoisomerase II/histidine kinase"/>
    <property type="match status" value="1"/>
</dbReference>
<keyword evidence="6" id="KW-0808">Transferase</keyword>
<evidence type="ECO:0000256" key="11">
    <source>
        <dbReference type="ARBA" id="ARBA00023136"/>
    </source>
</evidence>
<sequence length="641" mass="69418">MRAAWWRDAPRGSAVRQLIGGFAVLTVLLLVAGVVRWSMIGQLTASARVLTEAIYPAGAANTRALQALTDAETGIRGYQLTADARFLDSYLRGSAAFVPAIEDALSHTDDATLRRLLETERALGERWFTEFAAPIAAGPGGPAAVSTAWDAVGKQWTDRFRAAHREAEQWLADKQNQVVRTISRLVPIADATTVVLSLLSVAFVLLLAVRVVRGVGLPLTNLTRTLRRLAAAEHGARATVSGPAELREAGISLNTLAEENDRLRRLLQQQLETRALARAIGGAIGDALETDVILQEVVDRLGVAMRADRVWIRLGGGTPRAAQWYRPGLEPMLLDRAVPGKDLSRQVGVTDEARGVISVELDGRRQVTDDDRQLLDLVVEDLNRALHHAALYAQQRAVVLELQALDRHKDEFVSTISHELRTPLTSIQGYLEAIQDDMSTIPPAQQRMLGVVDRNARRLLNLVEDLLTLSQVEAASTELDKRPVRIASVVELATTSLAPMADGAGIVFTVDNRARDAHVAGDPELLERALLHLLSNAIKFTPGPGHVTIRCAIPNSRPDHVEITVSDTGMGIPVEDQANLFRRFYRAANASEQAIQGSGLGLAITRSIIEGHGGDISLVSELDQGTHVTISLPVSLTPALI</sequence>
<dbReference type="PANTHER" id="PTHR43711:SF1">
    <property type="entry name" value="HISTIDINE KINASE 1"/>
    <property type="match status" value="1"/>
</dbReference>
<evidence type="ECO:0000256" key="8">
    <source>
        <dbReference type="ARBA" id="ARBA00022777"/>
    </source>
</evidence>
<accession>A0AAE3YIZ7</accession>
<keyword evidence="11 12" id="KW-0472">Membrane</keyword>
<feature type="domain" description="Histidine kinase" evidence="13">
    <location>
        <begin position="415"/>
        <end position="636"/>
    </location>
</feature>
<dbReference type="InterPro" id="IPR050736">
    <property type="entry name" value="Sensor_HK_Regulatory"/>
</dbReference>
<dbReference type="InterPro" id="IPR004358">
    <property type="entry name" value="Sig_transdc_His_kin-like_C"/>
</dbReference>
<dbReference type="EC" id="2.7.13.3" evidence="4"/>
<keyword evidence="5" id="KW-0597">Phosphoprotein</keyword>
<dbReference type="Pfam" id="PF00512">
    <property type="entry name" value="HisKA"/>
    <property type="match status" value="1"/>
</dbReference>
<dbReference type="Proteomes" id="UP001183643">
    <property type="component" value="Unassembled WGS sequence"/>
</dbReference>
<comment type="cofactor">
    <cofactor evidence="2">
        <name>a divalent metal cation</name>
        <dbReference type="ChEBI" id="CHEBI:60240"/>
    </cofactor>
</comment>
<dbReference type="Gene3D" id="3.30.565.10">
    <property type="entry name" value="Histidine kinase-like ATPase, C-terminal domain"/>
    <property type="match status" value="1"/>
</dbReference>
<evidence type="ECO:0000256" key="6">
    <source>
        <dbReference type="ARBA" id="ARBA00022679"/>
    </source>
</evidence>
<dbReference type="Pfam" id="PF02518">
    <property type="entry name" value="HATPase_c"/>
    <property type="match status" value="1"/>
</dbReference>
<protein>
    <recommendedName>
        <fullName evidence="4">histidine kinase</fullName>
        <ecNumber evidence="4">2.7.13.3</ecNumber>
    </recommendedName>
</protein>
<evidence type="ECO:0000256" key="9">
    <source>
        <dbReference type="ARBA" id="ARBA00022989"/>
    </source>
</evidence>
<evidence type="ECO:0000256" key="7">
    <source>
        <dbReference type="ARBA" id="ARBA00022692"/>
    </source>
</evidence>
<keyword evidence="9 12" id="KW-1133">Transmembrane helix</keyword>
<organism evidence="15 16">
    <name type="scientific">Catenuloplanes atrovinosus</name>
    <dbReference type="NCBI Taxonomy" id="137266"/>
    <lineage>
        <taxon>Bacteria</taxon>
        <taxon>Bacillati</taxon>
        <taxon>Actinomycetota</taxon>
        <taxon>Actinomycetes</taxon>
        <taxon>Micromonosporales</taxon>
        <taxon>Micromonosporaceae</taxon>
        <taxon>Catenuloplanes</taxon>
    </lineage>
</organism>
<keyword evidence="10" id="KW-0902">Two-component regulatory system</keyword>
<comment type="catalytic activity">
    <reaction evidence="1">
        <text>ATP + protein L-histidine = ADP + protein N-phospho-L-histidine.</text>
        <dbReference type="EC" id="2.7.13.3"/>
    </reaction>
</comment>